<feature type="signal peptide" evidence="14">
    <location>
        <begin position="1"/>
        <end position="28"/>
    </location>
</feature>
<dbReference type="PROSITE" id="PS52016">
    <property type="entry name" value="TONB_DEPENDENT_REC_3"/>
    <property type="match status" value="1"/>
</dbReference>
<evidence type="ECO:0000256" key="8">
    <source>
        <dbReference type="ARBA" id="ARBA00023077"/>
    </source>
</evidence>
<feature type="compositionally biased region" description="Polar residues" evidence="13">
    <location>
        <begin position="56"/>
        <end position="65"/>
    </location>
</feature>
<organism evidence="17 18">
    <name type="scientific">Allosphingosinicella deserti</name>
    <dbReference type="NCBI Taxonomy" id="2116704"/>
    <lineage>
        <taxon>Bacteria</taxon>
        <taxon>Pseudomonadati</taxon>
        <taxon>Pseudomonadota</taxon>
        <taxon>Alphaproteobacteria</taxon>
        <taxon>Sphingomonadales</taxon>
        <taxon>Sphingomonadaceae</taxon>
        <taxon>Allosphingosinicella</taxon>
    </lineage>
</organism>
<comment type="caution">
    <text evidence="17">The sequence shown here is derived from an EMBL/GenBank/DDBJ whole genome shotgun (WGS) entry which is preliminary data.</text>
</comment>
<dbReference type="OrthoDB" id="9760333at2"/>
<dbReference type="SUPFAM" id="SSF56935">
    <property type="entry name" value="Porins"/>
    <property type="match status" value="1"/>
</dbReference>
<evidence type="ECO:0000259" key="15">
    <source>
        <dbReference type="Pfam" id="PF00593"/>
    </source>
</evidence>
<dbReference type="PANTHER" id="PTHR32552:SF81">
    <property type="entry name" value="TONB-DEPENDENT OUTER MEMBRANE RECEPTOR"/>
    <property type="match status" value="1"/>
</dbReference>
<evidence type="ECO:0000313" key="17">
    <source>
        <dbReference type="EMBL" id="PSJ43438.1"/>
    </source>
</evidence>
<dbReference type="PANTHER" id="PTHR32552">
    <property type="entry name" value="FERRICHROME IRON RECEPTOR-RELATED"/>
    <property type="match status" value="1"/>
</dbReference>
<evidence type="ECO:0000259" key="16">
    <source>
        <dbReference type="Pfam" id="PF07715"/>
    </source>
</evidence>
<dbReference type="InterPro" id="IPR039426">
    <property type="entry name" value="TonB-dep_rcpt-like"/>
</dbReference>
<keyword evidence="17" id="KW-0675">Receptor</keyword>
<keyword evidence="10 11" id="KW-0998">Cell outer membrane</keyword>
<keyword evidence="3 11" id="KW-1134">Transmembrane beta strand</keyword>
<comment type="subcellular location">
    <subcellularLocation>
        <location evidence="1 11">Cell outer membrane</location>
        <topology evidence="1 11">Multi-pass membrane protein</topology>
    </subcellularLocation>
</comment>
<keyword evidence="2 11" id="KW-0813">Transport</keyword>
<dbReference type="InterPro" id="IPR036942">
    <property type="entry name" value="Beta-barrel_TonB_sf"/>
</dbReference>
<feature type="chain" id="PRO_5015178468" evidence="14">
    <location>
        <begin position="29"/>
        <end position="830"/>
    </location>
</feature>
<feature type="domain" description="TonB-dependent receptor-like beta-barrel" evidence="15">
    <location>
        <begin position="311"/>
        <end position="786"/>
    </location>
</feature>
<sequence length="830" mass="89100">MSKALPQLRRGLLLASAASIGIAWPVWAQSPVAPQTNPTAQVGTAEAGSAPADADLTSQSASGNNLEEPEIVVTAQKRVERLQDVPLAVTALSGDQLAQRQTNDTQGLVQAVPSLSFQQGSNPTNTTFRVRGVGTTLFSQGVEPSVSVVVDGVVSARQAQSFVDFADLERIEVLRGPQGTLFGRNSTAGVIHIITARPSRDFEGRFEASIAEMDEYRIKGTVSGPISDTVGARVTGYYNSVGGYLNNVTTGGESGGNEGYGVRGKLEWDVTRNLNFLLSADYRKSNAACCRTLLFSTQNPSLAALYAPVVATFRNRDVLENVPTSSSTEQATFSAQGDWDLGGATVTSITAYQSFDNYAQIDNDSLNTPVPLYVGGGNNPAKYDDQSGTVKLHNFTQELRVGSDGSRDLTYVAGVFYSKLDLDRTFRRRRAVCATGLLGQPCAAAATTFQSAQHVAELSQESIAAFGQAEYSILDGLKAIGGLRVQYEKVSVRGSRTAPILPGDVVFPAHNPGSGFREANDTAVTGKAGLQYEFSRYAQIYGTYTRGYKGLGFDTEITADFANQLAVQPEHVNAYEIGFKGRTADNKLSVAAALFLANYSNLQVQANRSDVNTGVVTFVQTNAGSTRTKGFEIEATLRPSSSFSVDAAVTYIDSSVDVDGLNCPLQFQAAAPVLTDDFPVNSCYRRRFTAPTGTVITSGPIQDIRGGTLPAAPRWRINLSPRYEHDLPGTKLAGFVQVNLNFQSRQQFAIEQDSLLVQDAYALVDMSVGVSDQNGSYTLTMFVENLFDENYTTNLQHGTLLASTASPFDIYGQVNKDANRYFGATLGVRF</sequence>
<dbReference type="InterPro" id="IPR012910">
    <property type="entry name" value="Plug_dom"/>
</dbReference>
<protein>
    <submittedName>
        <fullName evidence="17">TonB-dependent receptor</fullName>
    </submittedName>
</protein>
<feature type="domain" description="TonB-dependent receptor plug" evidence="16">
    <location>
        <begin position="82"/>
        <end position="190"/>
    </location>
</feature>
<gene>
    <name evidence="17" type="ORF">C7I55_03515</name>
</gene>
<dbReference type="Pfam" id="PF07715">
    <property type="entry name" value="Plug"/>
    <property type="match status" value="1"/>
</dbReference>
<keyword evidence="4" id="KW-0410">Iron transport</keyword>
<keyword evidence="5 11" id="KW-0812">Transmembrane</keyword>
<evidence type="ECO:0000256" key="6">
    <source>
        <dbReference type="ARBA" id="ARBA00023004"/>
    </source>
</evidence>
<name>A0A2P7QZP9_9SPHN</name>
<keyword evidence="6" id="KW-0408">Iron</keyword>
<proteinExistence type="inferred from homology"/>
<evidence type="ECO:0000313" key="18">
    <source>
        <dbReference type="Proteomes" id="UP000241167"/>
    </source>
</evidence>
<dbReference type="Gene3D" id="2.40.170.20">
    <property type="entry name" value="TonB-dependent receptor, beta-barrel domain"/>
    <property type="match status" value="1"/>
</dbReference>
<dbReference type="CDD" id="cd01347">
    <property type="entry name" value="ligand_gated_channel"/>
    <property type="match status" value="1"/>
</dbReference>
<evidence type="ECO:0000256" key="5">
    <source>
        <dbReference type="ARBA" id="ARBA00022692"/>
    </source>
</evidence>
<dbReference type="InterPro" id="IPR000531">
    <property type="entry name" value="Beta-barrel_TonB"/>
</dbReference>
<evidence type="ECO:0000256" key="4">
    <source>
        <dbReference type="ARBA" id="ARBA00022496"/>
    </source>
</evidence>
<dbReference type="GO" id="GO:0009279">
    <property type="term" value="C:cell outer membrane"/>
    <property type="evidence" value="ECO:0007669"/>
    <property type="project" value="UniProtKB-SubCell"/>
</dbReference>
<evidence type="ECO:0000256" key="11">
    <source>
        <dbReference type="PROSITE-ProRule" id="PRU01360"/>
    </source>
</evidence>
<evidence type="ECO:0000256" key="7">
    <source>
        <dbReference type="ARBA" id="ARBA00023065"/>
    </source>
</evidence>
<dbReference type="Proteomes" id="UP000241167">
    <property type="component" value="Unassembled WGS sequence"/>
</dbReference>
<dbReference type="GO" id="GO:0006826">
    <property type="term" value="P:iron ion transport"/>
    <property type="evidence" value="ECO:0007669"/>
    <property type="project" value="UniProtKB-KW"/>
</dbReference>
<evidence type="ECO:0000256" key="3">
    <source>
        <dbReference type="ARBA" id="ARBA00022452"/>
    </source>
</evidence>
<evidence type="ECO:0000256" key="9">
    <source>
        <dbReference type="ARBA" id="ARBA00023136"/>
    </source>
</evidence>
<accession>A0A2P7QZP9</accession>
<keyword evidence="7" id="KW-0406">Ion transport</keyword>
<dbReference type="EMBL" id="PXYI01000001">
    <property type="protein sequence ID" value="PSJ43438.1"/>
    <property type="molecule type" value="Genomic_DNA"/>
</dbReference>
<evidence type="ECO:0000256" key="13">
    <source>
        <dbReference type="SAM" id="MobiDB-lite"/>
    </source>
</evidence>
<evidence type="ECO:0000256" key="14">
    <source>
        <dbReference type="SAM" id="SignalP"/>
    </source>
</evidence>
<reference evidence="17 18" key="1">
    <citation type="submission" date="2018-03" db="EMBL/GenBank/DDBJ databases">
        <title>The draft genome of Sphingosinicella sp. GL-C-18.</title>
        <authorList>
            <person name="Liu L."/>
            <person name="Li L."/>
            <person name="Liang L."/>
            <person name="Zhang X."/>
            <person name="Wang T."/>
        </authorList>
    </citation>
    <scope>NUCLEOTIDE SEQUENCE [LARGE SCALE GENOMIC DNA]</scope>
    <source>
        <strain evidence="17 18">GL-C-18</strain>
    </source>
</reference>
<evidence type="ECO:0000256" key="10">
    <source>
        <dbReference type="ARBA" id="ARBA00023237"/>
    </source>
</evidence>
<evidence type="ECO:0000256" key="12">
    <source>
        <dbReference type="RuleBase" id="RU003357"/>
    </source>
</evidence>
<evidence type="ECO:0000256" key="1">
    <source>
        <dbReference type="ARBA" id="ARBA00004571"/>
    </source>
</evidence>
<dbReference type="AlphaFoldDB" id="A0A2P7QZP9"/>
<comment type="similarity">
    <text evidence="11 12">Belongs to the TonB-dependent receptor family.</text>
</comment>
<keyword evidence="8 12" id="KW-0798">TonB box</keyword>
<dbReference type="Pfam" id="PF00593">
    <property type="entry name" value="TonB_dep_Rec_b-barrel"/>
    <property type="match status" value="1"/>
</dbReference>
<dbReference type="RefSeq" id="WP_106511459.1">
    <property type="nucleotide sequence ID" value="NZ_PXYI01000001.1"/>
</dbReference>
<keyword evidence="18" id="KW-1185">Reference proteome</keyword>
<evidence type="ECO:0000256" key="2">
    <source>
        <dbReference type="ARBA" id="ARBA00022448"/>
    </source>
</evidence>
<keyword evidence="14" id="KW-0732">Signal</keyword>
<feature type="region of interest" description="Disordered" evidence="13">
    <location>
        <begin position="35"/>
        <end position="68"/>
    </location>
</feature>
<keyword evidence="9 11" id="KW-0472">Membrane</keyword>